<keyword evidence="2" id="KW-1185">Reference proteome</keyword>
<dbReference type="EMBL" id="ML120411">
    <property type="protein sequence ID" value="RPA96777.1"/>
    <property type="molecule type" value="Genomic_DNA"/>
</dbReference>
<evidence type="ECO:0000313" key="2">
    <source>
        <dbReference type="Proteomes" id="UP000276215"/>
    </source>
</evidence>
<dbReference type="AlphaFoldDB" id="A0A3N4JHP1"/>
<proteinExistence type="predicted"/>
<sequence>MPVSLLPVEPAGALVVRLPPAVSPPVVSPVVTKNVVTSAQILSPPVVPPVAEEVVELAVPVVSLLAPDPVVGEPGSTLVAADLLAVGADDNAGMESVGESSVAASTPIGVAAVGQPTFGSMVAPGVYGFSRGGMKMLTSWIVRAMSVGWVSLTTAIWSDASHEYRMILAPRLLTEGWRFRDLVPCDCCGVVEGLGEFVFGFLLWRLVCGTVFRPL</sequence>
<name>A0A3N4JHP1_9PEZI</name>
<organism evidence="1 2">
    <name type="scientific">Choiromyces venosus 120613-1</name>
    <dbReference type="NCBI Taxonomy" id="1336337"/>
    <lineage>
        <taxon>Eukaryota</taxon>
        <taxon>Fungi</taxon>
        <taxon>Dikarya</taxon>
        <taxon>Ascomycota</taxon>
        <taxon>Pezizomycotina</taxon>
        <taxon>Pezizomycetes</taxon>
        <taxon>Pezizales</taxon>
        <taxon>Tuberaceae</taxon>
        <taxon>Choiromyces</taxon>
    </lineage>
</organism>
<gene>
    <name evidence="1" type="ORF">L873DRAFT_1810825</name>
</gene>
<protein>
    <submittedName>
        <fullName evidence="1">Uncharacterized protein</fullName>
    </submittedName>
</protein>
<evidence type="ECO:0000313" key="1">
    <source>
        <dbReference type="EMBL" id="RPA96777.1"/>
    </source>
</evidence>
<accession>A0A3N4JHP1</accession>
<dbReference type="Proteomes" id="UP000276215">
    <property type="component" value="Unassembled WGS sequence"/>
</dbReference>
<reference evidence="1 2" key="1">
    <citation type="journal article" date="2018" name="Nat. Ecol. Evol.">
        <title>Pezizomycetes genomes reveal the molecular basis of ectomycorrhizal truffle lifestyle.</title>
        <authorList>
            <person name="Murat C."/>
            <person name="Payen T."/>
            <person name="Noel B."/>
            <person name="Kuo A."/>
            <person name="Morin E."/>
            <person name="Chen J."/>
            <person name="Kohler A."/>
            <person name="Krizsan K."/>
            <person name="Balestrini R."/>
            <person name="Da Silva C."/>
            <person name="Montanini B."/>
            <person name="Hainaut M."/>
            <person name="Levati E."/>
            <person name="Barry K.W."/>
            <person name="Belfiori B."/>
            <person name="Cichocki N."/>
            <person name="Clum A."/>
            <person name="Dockter R.B."/>
            <person name="Fauchery L."/>
            <person name="Guy J."/>
            <person name="Iotti M."/>
            <person name="Le Tacon F."/>
            <person name="Lindquist E.A."/>
            <person name="Lipzen A."/>
            <person name="Malagnac F."/>
            <person name="Mello A."/>
            <person name="Molinier V."/>
            <person name="Miyauchi S."/>
            <person name="Poulain J."/>
            <person name="Riccioni C."/>
            <person name="Rubini A."/>
            <person name="Sitrit Y."/>
            <person name="Splivallo R."/>
            <person name="Traeger S."/>
            <person name="Wang M."/>
            <person name="Zifcakova L."/>
            <person name="Wipf D."/>
            <person name="Zambonelli A."/>
            <person name="Paolocci F."/>
            <person name="Nowrousian M."/>
            <person name="Ottonello S."/>
            <person name="Baldrian P."/>
            <person name="Spatafora J.W."/>
            <person name="Henrissat B."/>
            <person name="Nagy L.G."/>
            <person name="Aury J.M."/>
            <person name="Wincker P."/>
            <person name="Grigoriev I.V."/>
            <person name="Bonfante P."/>
            <person name="Martin F.M."/>
        </authorList>
    </citation>
    <scope>NUCLEOTIDE SEQUENCE [LARGE SCALE GENOMIC DNA]</scope>
    <source>
        <strain evidence="1 2">120613-1</strain>
    </source>
</reference>